<evidence type="ECO:0000313" key="2">
    <source>
        <dbReference type="Proteomes" id="UP000749559"/>
    </source>
</evidence>
<sequence length="179" mass="20504">MIHEAACSRGQLRTNRSIGFHKGTQCVQLSSSSEEPEPEADSHIVAMGIGHHKRAVYNKLDQDMVHDFDSVYYEVIKQAKLTREEVGIIASRTTEQSDDETWRNMRSNMITASNFERVSSRQFTLNNDQTQTADRLVENLINPSTFDQESKAALRYRKRGEEKARKYTKHIRGGKNIVT</sequence>
<name>A0A8S4Q403_OWEFU</name>
<dbReference type="EMBL" id="CAIIXF020000012">
    <property type="protein sequence ID" value="CAH1801516.1"/>
    <property type="molecule type" value="Genomic_DNA"/>
</dbReference>
<dbReference type="InterPro" id="IPR011604">
    <property type="entry name" value="PDDEXK-like_dom_sf"/>
</dbReference>
<gene>
    <name evidence="1" type="ORF">OFUS_LOCUS25303</name>
</gene>
<comment type="caution">
    <text evidence="1">The sequence shown here is derived from an EMBL/GenBank/DDBJ whole genome shotgun (WGS) entry which is preliminary data.</text>
</comment>
<keyword evidence="2" id="KW-1185">Reference proteome</keyword>
<reference evidence="1" key="1">
    <citation type="submission" date="2022-03" db="EMBL/GenBank/DDBJ databases">
        <authorList>
            <person name="Martin C."/>
        </authorList>
    </citation>
    <scope>NUCLEOTIDE SEQUENCE</scope>
</reference>
<dbReference type="AlphaFoldDB" id="A0A8S4Q403"/>
<dbReference type="Proteomes" id="UP000749559">
    <property type="component" value="Unassembled WGS sequence"/>
</dbReference>
<protein>
    <submittedName>
        <fullName evidence="1">Uncharacterized protein</fullName>
    </submittedName>
</protein>
<accession>A0A8S4Q403</accession>
<evidence type="ECO:0000313" key="1">
    <source>
        <dbReference type="EMBL" id="CAH1801516.1"/>
    </source>
</evidence>
<organism evidence="1 2">
    <name type="scientific">Owenia fusiformis</name>
    <name type="common">Polychaete worm</name>
    <dbReference type="NCBI Taxonomy" id="6347"/>
    <lineage>
        <taxon>Eukaryota</taxon>
        <taxon>Metazoa</taxon>
        <taxon>Spiralia</taxon>
        <taxon>Lophotrochozoa</taxon>
        <taxon>Annelida</taxon>
        <taxon>Polychaeta</taxon>
        <taxon>Sedentaria</taxon>
        <taxon>Canalipalpata</taxon>
        <taxon>Sabellida</taxon>
        <taxon>Oweniida</taxon>
        <taxon>Oweniidae</taxon>
        <taxon>Owenia</taxon>
    </lineage>
</organism>
<proteinExistence type="predicted"/>
<dbReference type="Gene3D" id="3.90.320.10">
    <property type="match status" value="1"/>
</dbReference>